<feature type="region of interest" description="Disordered" evidence="1">
    <location>
        <begin position="123"/>
        <end position="222"/>
    </location>
</feature>
<name>A0A7H1MNC5_9LACO</name>
<feature type="compositionally biased region" description="Polar residues" evidence="1">
    <location>
        <begin position="191"/>
        <end position="213"/>
    </location>
</feature>
<organism evidence="3 4">
    <name type="scientific">Weissella koreensis</name>
    <dbReference type="NCBI Taxonomy" id="165096"/>
    <lineage>
        <taxon>Bacteria</taxon>
        <taxon>Bacillati</taxon>
        <taxon>Bacillota</taxon>
        <taxon>Bacilli</taxon>
        <taxon>Lactobacillales</taxon>
        <taxon>Lactobacillaceae</taxon>
        <taxon>Weissella</taxon>
    </lineage>
</organism>
<keyword evidence="2" id="KW-1133">Transmembrane helix</keyword>
<evidence type="ECO:0000313" key="4">
    <source>
        <dbReference type="Proteomes" id="UP000516446"/>
    </source>
</evidence>
<dbReference type="Proteomes" id="UP000516446">
    <property type="component" value="Chromosome"/>
</dbReference>
<gene>
    <name evidence="3" type="ORF">FY536_06735</name>
</gene>
<evidence type="ECO:0000256" key="2">
    <source>
        <dbReference type="SAM" id="Phobius"/>
    </source>
</evidence>
<protein>
    <submittedName>
        <fullName evidence="3">Uncharacterized protein</fullName>
    </submittedName>
</protein>
<evidence type="ECO:0000256" key="1">
    <source>
        <dbReference type="SAM" id="MobiDB-lite"/>
    </source>
</evidence>
<sequence length="222" mass="23210">MSIGKKFTIGLLVAIIVIGAGGGYFKITSDRSSNQDSTVETPNKDFVKVNNTELSLKDGKAKLKVTLSANTSAKVTGDDDVIKPIDWTTSTEERRYILVLKNNGTYYVEAKNGNETKKIKIVVGDGEDDNSESSSSEENSSEAESESEVESVSSSTVTPAYTSRTTTPATVQQPVASSTAPSSTANNTLTGSNDGTSSNQDDVDTNSGDNSVGGTTGATVGR</sequence>
<evidence type="ECO:0000313" key="3">
    <source>
        <dbReference type="EMBL" id="QNT64961.1"/>
    </source>
</evidence>
<dbReference type="EMBL" id="CP043431">
    <property type="protein sequence ID" value="QNT64961.1"/>
    <property type="molecule type" value="Genomic_DNA"/>
</dbReference>
<reference evidence="3 4" key="1">
    <citation type="submission" date="2019-08" db="EMBL/GenBank/DDBJ databases">
        <authorList>
            <person name="Chang H.C."/>
            <person name="Mun S.Y."/>
        </authorList>
    </citation>
    <scope>NUCLEOTIDE SEQUENCE [LARGE SCALE GENOMIC DNA]</scope>
    <source>
        <strain evidence="3 4">SK</strain>
    </source>
</reference>
<feature type="transmembrane region" description="Helical" evidence="2">
    <location>
        <begin position="7"/>
        <end position="25"/>
    </location>
</feature>
<feature type="compositionally biased region" description="Polar residues" evidence="1">
    <location>
        <begin position="156"/>
        <end position="175"/>
    </location>
</feature>
<keyword evidence="4" id="KW-1185">Reference proteome</keyword>
<feature type="compositionally biased region" description="Acidic residues" evidence="1">
    <location>
        <begin position="139"/>
        <end position="149"/>
    </location>
</feature>
<keyword evidence="2" id="KW-0472">Membrane</keyword>
<dbReference type="AlphaFoldDB" id="A0A7H1MNC5"/>
<dbReference type="RefSeq" id="WP_006845312.1">
    <property type="nucleotide sequence ID" value="NZ_CP026847.1"/>
</dbReference>
<accession>A0A7H1MNC5</accession>
<proteinExistence type="predicted"/>
<feature type="compositionally biased region" description="Low complexity" evidence="1">
    <location>
        <begin position="176"/>
        <end position="190"/>
    </location>
</feature>
<keyword evidence="2" id="KW-0812">Transmembrane</keyword>